<evidence type="ECO:0000256" key="3">
    <source>
        <dbReference type="ARBA" id="ARBA00022448"/>
    </source>
</evidence>
<keyword evidence="7" id="KW-0472">Membrane</keyword>
<keyword evidence="6 9" id="KW-0067">ATP-binding</keyword>
<evidence type="ECO:0000256" key="6">
    <source>
        <dbReference type="ARBA" id="ARBA00022840"/>
    </source>
</evidence>
<dbReference type="InterPro" id="IPR003439">
    <property type="entry name" value="ABC_transporter-like_ATP-bd"/>
</dbReference>
<dbReference type="Proteomes" id="UP000221020">
    <property type="component" value="Unassembled WGS sequence"/>
</dbReference>
<evidence type="ECO:0000256" key="4">
    <source>
        <dbReference type="ARBA" id="ARBA00022475"/>
    </source>
</evidence>
<dbReference type="SUPFAM" id="SSF52540">
    <property type="entry name" value="P-loop containing nucleoside triphosphate hydrolases"/>
    <property type="match status" value="1"/>
</dbReference>
<evidence type="ECO:0000256" key="1">
    <source>
        <dbReference type="ARBA" id="ARBA00004202"/>
    </source>
</evidence>
<comment type="similarity">
    <text evidence="2">Belongs to the ABC transporter superfamily.</text>
</comment>
<gene>
    <name evidence="9" type="ORF">CON65_23230</name>
</gene>
<evidence type="ECO:0000259" key="8">
    <source>
        <dbReference type="PROSITE" id="PS50893"/>
    </source>
</evidence>
<feature type="domain" description="ABC transporter" evidence="8">
    <location>
        <begin position="6"/>
        <end position="256"/>
    </location>
</feature>
<dbReference type="EMBL" id="NVOR01000117">
    <property type="protein sequence ID" value="PED80339.1"/>
    <property type="molecule type" value="Genomic_DNA"/>
</dbReference>
<dbReference type="RefSeq" id="WP_097896502.1">
    <property type="nucleotide sequence ID" value="NZ_NVOR01000117.1"/>
</dbReference>
<keyword evidence="3" id="KW-0813">Transport</keyword>
<evidence type="ECO:0000256" key="2">
    <source>
        <dbReference type="ARBA" id="ARBA00005417"/>
    </source>
</evidence>
<dbReference type="SMART" id="SM00382">
    <property type="entry name" value="AAA"/>
    <property type="match status" value="1"/>
</dbReference>
<organism evidence="9 10">
    <name type="scientific">Bacillus pseudomycoides</name>
    <dbReference type="NCBI Taxonomy" id="64104"/>
    <lineage>
        <taxon>Bacteria</taxon>
        <taxon>Bacillati</taxon>
        <taxon>Bacillota</taxon>
        <taxon>Bacilli</taxon>
        <taxon>Bacillales</taxon>
        <taxon>Bacillaceae</taxon>
        <taxon>Bacillus</taxon>
        <taxon>Bacillus cereus group</taxon>
    </lineage>
</organism>
<dbReference type="GO" id="GO:0005886">
    <property type="term" value="C:plasma membrane"/>
    <property type="evidence" value="ECO:0007669"/>
    <property type="project" value="UniProtKB-SubCell"/>
</dbReference>
<evidence type="ECO:0000313" key="9">
    <source>
        <dbReference type="EMBL" id="PED80339.1"/>
    </source>
</evidence>
<comment type="caution">
    <text evidence="9">The sequence shown here is derived from an EMBL/GenBank/DDBJ whole genome shotgun (WGS) entry which is preliminary data.</text>
</comment>
<dbReference type="GO" id="GO:0005524">
    <property type="term" value="F:ATP binding"/>
    <property type="evidence" value="ECO:0007669"/>
    <property type="project" value="UniProtKB-KW"/>
</dbReference>
<dbReference type="InterPro" id="IPR013563">
    <property type="entry name" value="Oligopep_ABC_C"/>
</dbReference>
<evidence type="ECO:0000256" key="5">
    <source>
        <dbReference type="ARBA" id="ARBA00022741"/>
    </source>
</evidence>
<reference evidence="9 10" key="1">
    <citation type="submission" date="2017-09" db="EMBL/GenBank/DDBJ databases">
        <title>Large-scale bioinformatics analysis of Bacillus genomes uncovers conserved roles of natural products in bacterial physiology.</title>
        <authorList>
            <consortium name="Agbiome Team Llc"/>
            <person name="Bleich R.M."/>
            <person name="Grubbs K.J."/>
            <person name="Santa Maria K.C."/>
            <person name="Allen S.E."/>
            <person name="Farag S."/>
            <person name="Shank E.A."/>
            <person name="Bowers A."/>
        </authorList>
    </citation>
    <scope>NUCLEOTIDE SEQUENCE [LARGE SCALE GENOMIC DNA]</scope>
    <source>
        <strain evidence="9 10">AFS092012</strain>
    </source>
</reference>
<name>A0AA91V8F8_9BACI</name>
<dbReference type="Pfam" id="PF08352">
    <property type="entry name" value="oligo_HPY"/>
    <property type="match status" value="1"/>
</dbReference>
<dbReference type="PROSITE" id="PS50893">
    <property type="entry name" value="ABC_TRANSPORTER_2"/>
    <property type="match status" value="1"/>
</dbReference>
<dbReference type="PROSITE" id="PS00211">
    <property type="entry name" value="ABC_TRANSPORTER_1"/>
    <property type="match status" value="1"/>
</dbReference>
<accession>A0AA91V8F8</accession>
<evidence type="ECO:0000313" key="10">
    <source>
        <dbReference type="Proteomes" id="UP000221020"/>
    </source>
</evidence>
<dbReference type="NCBIfam" id="TIGR01727">
    <property type="entry name" value="oligo_HPY"/>
    <property type="match status" value="1"/>
</dbReference>
<dbReference type="InterPro" id="IPR017871">
    <property type="entry name" value="ABC_transporter-like_CS"/>
</dbReference>
<dbReference type="InterPro" id="IPR050388">
    <property type="entry name" value="ABC_Ni/Peptide_Import"/>
</dbReference>
<protein>
    <submittedName>
        <fullName evidence="9">Peptide ABC transporter ATP-binding protein</fullName>
    </submittedName>
</protein>
<dbReference type="InterPro" id="IPR027417">
    <property type="entry name" value="P-loop_NTPase"/>
</dbReference>
<dbReference type="GO" id="GO:0016887">
    <property type="term" value="F:ATP hydrolysis activity"/>
    <property type="evidence" value="ECO:0007669"/>
    <property type="project" value="InterPro"/>
</dbReference>
<evidence type="ECO:0000256" key="7">
    <source>
        <dbReference type="ARBA" id="ARBA00023136"/>
    </source>
</evidence>
<keyword evidence="5" id="KW-0547">Nucleotide-binding</keyword>
<comment type="subcellular location">
    <subcellularLocation>
        <location evidence="1">Cell membrane</location>
        <topology evidence="1">Peripheral membrane protein</topology>
    </subcellularLocation>
</comment>
<dbReference type="Gene3D" id="3.40.50.300">
    <property type="entry name" value="P-loop containing nucleotide triphosphate hydrolases"/>
    <property type="match status" value="1"/>
</dbReference>
<dbReference type="AlphaFoldDB" id="A0AA91V8F8"/>
<dbReference type="GO" id="GO:0015833">
    <property type="term" value="P:peptide transport"/>
    <property type="evidence" value="ECO:0007669"/>
    <property type="project" value="InterPro"/>
</dbReference>
<keyword evidence="4" id="KW-1003">Cell membrane</keyword>
<dbReference type="InterPro" id="IPR003593">
    <property type="entry name" value="AAA+_ATPase"/>
</dbReference>
<dbReference type="Pfam" id="PF00005">
    <property type="entry name" value="ABC_tran"/>
    <property type="match status" value="1"/>
</dbReference>
<proteinExistence type="inferred from homology"/>
<dbReference type="CDD" id="cd03257">
    <property type="entry name" value="ABC_NikE_OppD_transporters"/>
    <property type="match status" value="1"/>
</dbReference>
<dbReference type="PANTHER" id="PTHR43297">
    <property type="entry name" value="OLIGOPEPTIDE TRANSPORT ATP-BINDING PROTEIN APPD"/>
    <property type="match status" value="1"/>
</dbReference>
<dbReference type="FunFam" id="3.40.50.300:FF:000016">
    <property type="entry name" value="Oligopeptide ABC transporter ATP-binding component"/>
    <property type="match status" value="1"/>
</dbReference>
<dbReference type="PANTHER" id="PTHR43297:SF2">
    <property type="entry name" value="DIPEPTIDE TRANSPORT ATP-BINDING PROTEIN DPPD"/>
    <property type="match status" value="1"/>
</dbReference>
<sequence>MKNPLLRIENLQTSFRIQDQYHAAVDNVSLTVHENEIVAIVGESGCGKSALALSIMRLHNEANTKLQGQLYYKDKDLLTMSAAEMNKVRGSNIGMIFQEPLTALDPLMTVGKQIEENLDYHTNLSKAEKKERALELLHQVGIPKPELTYKQYPHELSGGMRQRIVIAIAIACKPALVIADEPTTALDVTIQAQILDLLKSIQEQTKMGIILITHDLSVVAETADRIVVMYAGQVVETGTVEEIFNNPLHPYTRSLLNSIPSTYDEKEKLHVIQGVVPTLAKLPRSGCRFQARIPWMTPDQHEENPVLHEAKPDHWVRCTCYKHFNFQDKRGDDVTHGTA</sequence>